<proteinExistence type="predicted"/>
<keyword evidence="3" id="KW-1185">Reference proteome</keyword>
<evidence type="ECO:0000313" key="2">
    <source>
        <dbReference type="EMBL" id="GFR69135.1"/>
    </source>
</evidence>
<sequence length="112" mass="13097">MKDEVACPETHYHNQVMLLVLRFGLEYVKGWGLLRPEPVSGEPDLRNWIYLAIDSPEERKRFTGQRTMKELGPWTDVTSEKFREGQIKSSTNRTVGFGSVMESRRKRNARRI</sequence>
<name>A0AAV4F811_9GAST</name>
<organism evidence="2 3">
    <name type="scientific">Elysia marginata</name>
    <dbReference type="NCBI Taxonomy" id="1093978"/>
    <lineage>
        <taxon>Eukaryota</taxon>
        <taxon>Metazoa</taxon>
        <taxon>Spiralia</taxon>
        <taxon>Lophotrochozoa</taxon>
        <taxon>Mollusca</taxon>
        <taxon>Gastropoda</taxon>
        <taxon>Heterobranchia</taxon>
        <taxon>Euthyneura</taxon>
        <taxon>Panpulmonata</taxon>
        <taxon>Sacoglossa</taxon>
        <taxon>Placobranchoidea</taxon>
        <taxon>Plakobranchidae</taxon>
        <taxon>Elysia</taxon>
    </lineage>
</organism>
<reference evidence="2 3" key="1">
    <citation type="journal article" date="2021" name="Elife">
        <title>Chloroplast acquisition without the gene transfer in kleptoplastic sea slugs, Plakobranchus ocellatus.</title>
        <authorList>
            <person name="Maeda T."/>
            <person name="Takahashi S."/>
            <person name="Yoshida T."/>
            <person name="Shimamura S."/>
            <person name="Takaki Y."/>
            <person name="Nagai Y."/>
            <person name="Toyoda A."/>
            <person name="Suzuki Y."/>
            <person name="Arimoto A."/>
            <person name="Ishii H."/>
            <person name="Satoh N."/>
            <person name="Nishiyama T."/>
            <person name="Hasebe M."/>
            <person name="Maruyama T."/>
            <person name="Minagawa J."/>
            <person name="Obokata J."/>
            <person name="Shigenobu S."/>
        </authorList>
    </citation>
    <scope>NUCLEOTIDE SEQUENCE [LARGE SCALE GENOMIC DNA]</scope>
</reference>
<accession>A0AAV4F811</accession>
<dbReference type="AlphaFoldDB" id="A0AAV4F811"/>
<evidence type="ECO:0000256" key="1">
    <source>
        <dbReference type="SAM" id="MobiDB-lite"/>
    </source>
</evidence>
<comment type="caution">
    <text evidence="2">The sequence shown here is derived from an EMBL/GenBank/DDBJ whole genome shotgun (WGS) entry which is preliminary data.</text>
</comment>
<evidence type="ECO:0000313" key="3">
    <source>
        <dbReference type="Proteomes" id="UP000762676"/>
    </source>
</evidence>
<protein>
    <submittedName>
        <fullName evidence="2">Uncharacterized protein</fullName>
    </submittedName>
</protein>
<gene>
    <name evidence="2" type="ORF">ElyMa_002041800</name>
</gene>
<dbReference type="EMBL" id="BMAT01004146">
    <property type="protein sequence ID" value="GFR69135.1"/>
    <property type="molecule type" value="Genomic_DNA"/>
</dbReference>
<dbReference type="Proteomes" id="UP000762676">
    <property type="component" value="Unassembled WGS sequence"/>
</dbReference>
<feature type="region of interest" description="Disordered" evidence="1">
    <location>
        <begin position="93"/>
        <end position="112"/>
    </location>
</feature>